<dbReference type="GO" id="GO:0005524">
    <property type="term" value="F:ATP binding"/>
    <property type="evidence" value="ECO:0007669"/>
    <property type="project" value="UniProtKB-UniRule"/>
</dbReference>
<evidence type="ECO:0000256" key="16">
    <source>
        <dbReference type="ARBA" id="ARBA00049209"/>
    </source>
</evidence>
<comment type="cofactor">
    <cofactor evidence="17">
        <name>Mg(2+)</name>
        <dbReference type="ChEBI" id="CHEBI:18420"/>
    </cofactor>
</comment>
<evidence type="ECO:0000256" key="1">
    <source>
        <dbReference type="ARBA" id="ARBA00000013"/>
    </source>
</evidence>
<dbReference type="Gene3D" id="3.40.50.10260">
    <property type="entry name" value="YjeF N-terminal domain"/>
    <property type="match status" value="1"/>
</dbReference>
<evidence type="ECO:0000256" key="5">
    <source>
        <dbReference type="ARBA" id="ARBA00022723"/>
    </source>
</evidence>
<feature type="binding site" evidence="18">
    <location>
        <begin position="58"/>
        <end position="62"/>
    </location>
    <ligand>
        <name>(6S)-NADPHX</name>
        <dbReference type="ChEBI" id="CHEBI:64076"/>
    </ligand>
</feature>
<evidence type="ECO:0000256" key="15">
    <source>
        <dbReference type="ARBA" id="ARBA00048238"/>
    </source>
</evidence>
<dbReference type="CDD" id="cd01171">
    <property type="entry name" value="YXKO-related"/>
    <property type="match status" value="1"/>
</dbReference>
<comment type="similarity">
    <text evidence="3 19">In the N-terminal section; belongs to the NnrE/AIBP family.</text>
</comment>
<keyword evidence="7 17" id="KW-0067">ATP-binding</keyword>
<comment type="similarity">
    <text evidence="4 19">In the C-terminal section; belongs to the NnrD/CARKD family.</text>
</comment>
<reference evidence="22" key="1">
    <citation type="submission" date="2019-11" db="EMBL/GenBank/DDBJ databases">
        <authorList>
            <person name="Feng L."/>
        </authorList>
    </citation>
    <scope>NUCLEOTIDE SEQUENCE</scope>
    <source>
        <strain evidence="22">CnexileLFYP112</strain>
    </source>
</reference>
<evidence type="ECO:0000256" key="19">
    <source>
        <dbReference type="PIRNR" id="PIRNR017184"/>
    </source>
</evidence>
<dbReference type="Pfam" id="PF01256">
    <property type="entry name" value="Carb_kinase"/>
    <property type="match status" value="1"/>
</dbReference>
<evidence type="ECO:0000256" key="8">
    <source>
        <dbReference type="ARBA" id="ARBA00022857"/>
    </source>
</evidence>
<gene>
    <name evidence="22" type="primary">nnr</name>
    <name evidence="17" type="synonym">nnrD</name>
    <name evidence="18" type="synonym">nnrE</name>
    <name evidence="22" type="ORF">CNLFYP112_00906</name>
</gene>
<dbReference type="InterPro" id="IPR004443">
    <property type="entry name" value="YjeF_N_dom"/>
</dbReference>
<comment type="catalytic activity">
    <reaction evidence="2 18 19">
        <text>(6R)-NADPHX = (6S)-NADPHX</text>
        <dbReference type="Rhea" id="RHEA:32227"/>
        <dbReference type="ChEBI" id="CHEBI:64076"/>
        <dbReference type="ChEBI" id="CHEBI:64077"/>
        <dbReference type="EC" id="5.1.99.6"/>
    </reaction>
</comment>
<feature type="binding site" evidence="18">
    <location>
        <begin position="124"/>
        <end position="130"/>
    </location>
    <ligand>
        <name>(6S)-NADPHX</name>
        <dbReference type="ChEBI" id="CHEBI:64076"/>
    </ligand>
</feature>
<keyword evidence="9 18" id="KW-0630">Potassium</keyword>
<feature type="binding site" evidence="17">
    <location>
        <begin position="405"/>
        <end position="409"/>
    </location>
    <ligand>
        <name>AMP</name>
        <dbReference type="ChEBI" id="CHEBI:456215"/>
    </ligand>
</feature>
<evidence type="ECO:0000256" key="3">
    <source>
        <dbReference type="ARBA" id="ARBA00006001"/>
    </source>
</evidence>
<feature type="binding site" evidence="17">
    <location>
        <position position="434"/>
    </location>
    <ligand>
        <name>AMP</name>
        <dbReference type="ChEBI" id="CHEBI:456215"/>
    </ligand>
</feature>
<feature type="binding site" evidence="18">
    <location>
        <position position="135"/>
    </location>
    <ligand>
        <name>(6S)-NADPHX</name>
        <dbReference type="ChEBI" id="CHEBI:64076"/>
    </ligand>
</feature>
<evidence type="ECO:0000256" key="9">
    <source>
        <dbReference type="ARBA" id="ARBA00022958"/>
    </source>
</evidence>
<dbReference type="PANTHER" id="PTHR12592">
    <property type="entry name" value="ATP-DEPENDENT (S)-NAD(P)H-HYDRATE DEHYDRATASE FAMILY MEMBER"/>
    <property type="match status" value="1"/>
</dbReference>
<dbReference type="EC" id="4.2.1.136" evidence="19"/>
<comment type="function">
    <text evidence="18">Catalyzes the epimerization of the S- and R-forms of NAD(P)HX, a damaged form of NAD(P)H that is a result of enzymatic or heat-dependent hydration. This is a prerequisite for the S-specific NAD(P)H-hydrate dehydratase to allow the repair of both epimers of NAD(P)HX.</text>
</comment>
<evidence type="ECO:0000256" key="4">
    <source>
        <dbReference type="ARBA" id="ARBA00009524"/>
    </source>
</evidence>
<dbReference type="GO" id="GO:0052855">
    <property type="term" value="F:ADP-dependent NAD(P)H-hydrate dehydratase activity"/>
    <property type="evidence" value="ECO:0007669"/>
    <property type="project" value="UniProtKB-UniRule"/>
</dbReference>
<dbReference type="InterPro" id="IPR017953">
    <property type="entry name" value="Carbohydrate_kinase_pred_CS"/>
</dbReference>
<dbReference type="NCBIfam" id="TIGR00197">
    <property type="entry name" value="yjeF_nterm"/>
    <property type="match status" value="1"/>
</dbReference>
<dbReference type="PROSITE" id="PS51385">
    <property type="entry name" value="YJEF_N"/>
    <property type="match status" value="1"/>
</dbReference>
<dbReference type="GO" id="GO:0046496">
    <property type="term" value="P:nicotinamide nucleotide metabolic process"/>
    <property type="evidence" value="ECO:0007669"/>
    <property type="project" value="UniProtKB-UniRule"/>
</dbReference>
<comment type="function">
    <text evidence="14 19">Bifunctional enzyme that catalyzes the epimerization of the S- and R-forms of NAD(P)HX and the dehydration of the S-form of NAD(P)HX at the expense of ADP, which is converted to AMP. This allows the repair of both epimers of NAD(P)HX, a damaged form of NAD(P)H that is a result of enzymatic or heat-dependent hydration.</text>
</comment>
<dbReference type="InterPro" id="IPR029056">
    <property type="entry name" value="Ribokinase-like"/>
</dbReference>
<evidence type="ECO:0000256" key="10">
    <source>
        <dbReference type="ARBA" id="ARBA00023027"/>
    </source>
</evidence>
<feature type="binding site" evidence="17">
    <location>
        <position position="368"/>
    </location>
    <ligand>
        <name>(6S)-NADPHX</name>
        <dbReference type="ChEBI" id="CHEBI:64076"/>
    </ligand>
</feature>
<dbReference type="InterPro" id="IPR036652">
    <property type="entry name" value="YjeF_N_dom_sf"/>
</dbReference>
<protein>
    <recommendedName>
        <fullName evidence="19">Bifunctional NAD(P)H-hydrate repair enzyme</fullName>
    </recommendedName>
    <alternativeName>
        <fullName evidence="19">Nicotinamide nucleotide repair protein</fullName>
    </alternativeName>
    <domain>
        <recommendedName>
            <fullName evidence="19">ADP-dependent (S)-NAD(P)H-hydrate dehydratase</fullName>
            <ecNumber evidence="19">4.2.1.136</ecNumber>
        </recommendedName>
        <alternativeName>
            <fullName evidence="19">ADP-dependent NAD(P)HX dehydratase</fullName>
        </alternativeName>
    </domain>
    <domain>
        <recommendedName>
            <fullName evidence="19">NAD(P)H-hydrate epimerase</fullName>
            <ecNumber evidence="19">5.1.99.6</ecNumber>
        </recommendedName>
    </domain>
</protein>
<evidence type="ECO:0000256" key="2">
    <source>
        <dbReference type="ARBA" id="ARBA00000909"/>
    </source>
</evidence>
<dbReference type="PANTHER" id="PTHR12592:SF0">
    <property type="entry name" value="ATP-DEPENDENT (S)-NAD(P)H-HYDRATE DEHYDRATASE"/>
    <property type="match status" value="1"/>
</dbReference>
<organism evidence="22">
    <name type="scientific">[Clostridium] nexile</name>
    <dbReference type="NCBI Taxonomy" id="29361"/>
    <lineage>
        <taxon>Bacteria</taxon>
        <taxon>Bacillati</taxon>
        <taxon>Bacillota</taxon>
        <taxon>Clostridia</taxon>
        <taxon>Lachnospirales</taxon>
        <taxon>Lachnospiraceae</taxon>
        <taxon>Tyzzerella</taxon>
    </lineage>
</organism>
<evidence type="ECO:0000313" key="22">
    <source>
        <dbReference type="EMBL" id="VYT40065.1"/>
    </source>
</evidence>
<name>A0A6N2WBZ7_9FIRM</name>
<dbReference type="Pfam" id="PF03853">
    <property type="entry name" value="YjeF_N"/>
    <property type="match status" value="1"/>
</dbReference>
<feature type="domain" description="YjeF C-terminal" evidence="20">
    <location>
        <begin position="219"/>
        <end position="494"/>
    </location>
</feature>
<sequence length="494" mass="53987">MIYLPTGEQMRRADLYTIEEIGVPSMVLMERAALEVVRCMEEEQLDFRRVLVICGSGNNGGDGYAIARLLHLKGHDVTIFFAGNSQKRSEENAQQAKIAAHYEIPVITNLDTEEYSVIIDALFGTGLKREVTGHYREILCSVNQMTGKKVAVDLPSGIHDTTGARMGIAFCADLTVAIAFPKRGLFLQEGNVCAGKILTGDIGISSETFSEGTVTFGYEKQDLFLGFPKRKKNSHKGSYGKVLMIAGSKGMSGAAYLSAKAAYAVGAGLVQIYTHEENRVILQQLLPEAIITTYDTFDSEQLEKLIQWADLIGIGCGLGKSDTAERVMQYTLKRALVPCVVDADGINILSKHMEWIEETNALIVLTPHMKEMSRMLQCSVRELIEQRMEKLHAFVERYKVVCVLKDARTLVAKEHRNTYLNLSGNAAMAKAGSGDVLAGVIVGILAQQCEPYTSACLGVFLHGLAGDMARDKKGAYSVLASDLVAEISSVLKNI</sequence>
<keyword evidence="12 17" id="KW-0456">Lyase</keyword>
<dbReference type="PROSITE" id="PS51383">
    <property type="entry name" value="YJEF_C_3"/>
    <property type="match status" value="1"/>
</dbReference>
<feature type="domain" description="YjeF N-terminal" evidence="21">
    <location>
        <begin position="10"/>
        <end position="210"/>
    </location>
</feature>
<dbReference type="HAMAP" id="MF_01965">
    <property type="entry name" value="NADHX_dehydratase"/>
    <property type="match status" value="1"/>
</dbReference>
<dbReference type="InterPro" id="IPR030677">
    <property type="entry name" value="Nnr"/>
</dbReference>
<keyword evidence="6 17" id="KW-0547">Nucleotide-binding</keyword>
<dbReference type="EC" id="5.1.99.6" evidence="19"/>
<feature type="binding site" evidence="18">
    <location>
        <position position="153"/>
    </location>
    <ligand>
        <name>(6S)-NADPHX</name>
        <dbReference type="ChEBI" id="CHEBI:64076"/>
    </ligand>
</feature>
<evidence type="ECO:0000259" key="20">
    <source>
        <dbReference type="PROSITE" id="PS51383"/>
    </source>
</evidence>
<dbReference type="GO" id="GO:0052856">
    <property type="term" value="F:NAD(P)HX epimerase activity"/>
    <property type="evidence" value="ECO:0007669"/>
    <property type="project" value="UniProtKB-UniRule"/>
</dbReference>
<keyword evidence="10 17" id="KW-0520">NAD</keyword>
<comment type="subunit">
    <text evidence="17">Homotetramer.</text>
</comment>
<keyword evidence="5 18" id="KW-0479">Metal-binding</keyword>
<evidence type="ECO:0000256" key="12">
    <source>
        <dbReference type="ARBA" id="ARBA00023239"/>
    </source>
</evidence>
<dbReference type="EMBL" id="CACRTG010000046">
    <property type="protein sequence ID" value="VYT40065.1"/>
    <property type="molecule type" value="Genomic_DNA"/>
</dbReference>
<keyword evidence="11 18" id="KW-0413">Isomerase</keyword>
<feature type="binding site" evidence="18">
    <location>
        <position position="59"/>
    </location>
    <ligand>
        <name>K(+)</name>
        <dbReference type="ChEBI" id="CHEBI:29103"/>
    </ligand>
</feature>
<evidence type="ECO:0000256" key="17">
    <source>
        <dbReference type="HAMAP-Rule" id="MF_01965"/>
    </source>
</evidence>
<dbReference type="InterPro" id="IPR000631">
    <property type="entry name" value="CARKD"/>
</dbReference>
<dbReference type="SUPFAM" id="SSF53613">
    <property type="entry name" value="Ribokinase-like"/>
    <property type="match status" value="1"/>
</dbReference>
<comment type="similarity">
    <text evidence="17">Belongs to the NnrD/CARKD family.</text>
</comment>
<comment type="catalytic activity">
    <reaction evidence="15 17 19">
        <text>(6S)-NADHX + ADP = AMP + phosphate + NADH + H(+)</text>
        <dbReference type="Rhea" id="RHEA:32223"/>
        <dbReference type="ChEBI" id="CHEBI:15378"/>
        <dbReference type="ChEBI" id="CHEBI:43474"/>
        <dbReference type="ChEBI" id="CHEBI:57945"/>
        <dbReference type="ChEBI" id="CHEBI:64074"/>
        <dbReference type="ChEBI" id="CHEBI:456215"/>
        <dbReference type="ChEBI" id="CHEBI:456216"/>
        <dbReference type="EC" id="4.2.1.136"/>
    </reaction>
</comment>
<evidence type="ECO:0000256" key="7">
    <source>
        <dbReference type="ARBA" id="ARBA00022840"/>
    </source>
</evidence>
<comment type="function">
    <text evidence="17">Catalyzes the dehydration of the S-form of NAD(P)HX at the expense of ADP, which is converted to AMP. Together with NAD(P)HX epimerase, which catalyzes the epimerization of the S- and R-forms, the enzyme allows the repair of both epimers of NAD(P)HX, a damaged form of NAD(P)H that is a result of enzymatic or heat-dependent hydration.</text>
</comment>
<proteinExistence type="inferred from homology"/>
<dbReference type="PIRSF" id="PIRSF017184">
    <property type="entry name" value="Nnr"/>
    <property type="match status" value="1"/>
</dbReference>
<feature type="binding site" evidence="17">
    <location>
        <position position="317"/>
    </location>
    <ligand>
        <name>(6S)-NADPHX</name>
        <dbReference type="ChEBI" id="CHEBI:64076"/>
    </ligand>
</feature>
<evidence type="ECO:0000256" key="6">
    <source>
        <dbReference type="ARBA" id="ARBA00022741"/>
    </source>
</evidence>
<evidence type="ECO:0000259" key="21">
    <source>
        <dbReference type="PROSITE" id="PS51385"/>
    </source>
</evidence>
<feature type="binding site" evidence="17">
    <location>
        <position position="435"/>
    </location>
    <ligand>
        <name>(6S)-NADPHX</name>
        <dbReference type="ChEBI" id="CHEBI:64076"/>
    </ligand>
</feature>
<dbReference type="GO" id="GO:0046872">
    <property type="term" value="F:metal ion binding"/>
    <property type="evidence" value="ECO:0007669"/>
    <property type="project" value="UniProtKB-UniRule"/>
</dbReference>
<feature type="binding site" evidence="18">
    <location>
        <position position="120"/>
    </location>
    <ligand>
        <name>K(+)</name>
        <dbReference type="ChEBI" id="CHEBI:29103"/>
    </ligand>
</feature>
<dbReference type="PROSITE" id="PS01050">
    <property type="entry name" value="YJEF_C_2"/>
    <property type="match status" value="1"/>
</dbReference>
<evidence type="ECO:0000256" key="13">
    <source>
        <dbReference type="ARBA" id="ARBA00023268"/>
    </source>
</evidence>
<feature type="binding site" evidence="17">
    <location>
        <position position="254"/>
    </location>
    <ligand>
        <name>(6S)-NADPHX</name>
        <dbReference type="ChEBI" id="CHEBI:64076"/>
    </ligand>
</feature>
<feature type="binding site" evidence="18">
    <location>
        <position position="156"/>
    </location>
    <ligand>
        <name>K(+)</name>
        <dbReference type="ChEBI" id="CHEBI:29103"/>
    </ligand>
</feature>
<dbReference type="GO" id="GO:0110051">
    <property type="term" value="P:metabolite repair"/>
    <property type="evidence" value="ECO:0007669"/>
    <property type="project" value="TreeGrafter"/>
</dbReference>
<evidence type="ECO:0000256" key="18">
    <source>
        <dbReference type="HAMAP-Rule" id="MF_01966"/>
    </source>
</evidence>
<keyword evidence="8 17" id="KW-0521">NADP</keyword>
<dbReference type="SUPFAM" id="SSF64153">
    <property type="entry name" value="YjeF N-terminal domain-like"/>
    <property type="match status" value="1"/>
</dbReference>
<dbReference type="AlphaFoldDB" id="A0A6N2WBZ7"/>
<comment type="cofactor">
    <cofactor evidence="18 19">
        <name>K(+)</name>
        <dbReference type="ChEBI" id="CHEBI:29103"/>
    </cofactor>
    <text evidence="18 19">Binds 1 potassium ion per subunit.</text>
</comment>
<dbReference type="HAMAP" id="MF_01966">
    <property type="entry name" value="NADHX_epimerase"/>
    <property type="match status" value="1"/>
</dbReference>
<comment type="similarity">
    <text evidence="18">Belongs to the NnrE/AIBP family.</text>
</comment>
<evidence type="ECO:0000256" key="14">
    <source>
        <dbReference type="ARBA" id="ARBA00025153"/>
    </source>
</evidence>
<evidence type="ECO:0000256" key="11">
    <source>
        <dbReference type="ARBA" id="ARBA00023235"/>
    </source>
</evidence>
<dbReference type="NCBIfam" id="TIGR00196">
    <property type="entry name" value="yjeF_cterm"/>
    <property type="match status" value="1"/>
</dbReference>
<dbReference type="Gene3D" id="3.40.1190.20">
    <property type="match status" value="1"/>
</dbReference>
<comment type="catalytic activity">
    <reaction evidence="1 18 19">
        <text>(6R)-NADHX = (6S)-NADHX</text>
        <dbReference type="Rhea" id="RHEA:32215"/>
        <dbReference type="ChEBI" id="CHEBI:64074"/>
        <dbReference type="ChEBI" id="CHEBI:64075"/>
        <dbReference type="EC" id="5.1.99.6"/>
    </reaction>
</comment>
<accession>A0A6N2WBZ7</accession>
<comment type="catalytic activity">
    <reaction evidence="16 17 19">
        <text>(6S)-NADPHX + ADP = AMP + phosphate + NADPH + H(+)</text>
        <dbReference type="Rhea" id="RHEA:32235"/>
        <dbReference type="ChEBI" id="CHEBI:15378"/>
        <dbReference type="ChEBI" id="CHEBI:43474"/>
        <dbReference type="ChEBI" id="CHEBI:57783"/>
        <dbReference type="ChEBI" id="CHEBI:64076"/>
        <dbReference type="ChEBI" id="CHEBI:456215"/>
        <dbReference type="ChEBI" id="CHEBI:456216"/>
        <dbReference type="EC" id="4.2.1.136"/>
    </reaction>
</comment>
<keyword evidence="13" id="KW-0511">Multifunctional enzyme</keyword>